<dbReference type="AlphaFoldDB" id="A0A4Z2H8Y2"/>
<feature type="compositionally biased region" description="Acidic residues" evidence="1">
    <location>
        <begin position="134"/>
        <end position="148"/>
    </location>
</feature>
<dbReference type="Proteomes" id="UP000314294">
    <property type="component" value="Unassembled WGS sequence"/>
</dbReference>
<feature type="compositionally biased region" description="Basic residues" evidence="1">
    <location>
        <begin position="79"/>
        <end position="88"/>
    </location>
</feature>
<feature type="region of interest" description="Disordered" evidence="1">
    <location>
        <begin position="59"/>
        <end position="88"/>
    </location>
</feature>
<reference evidence="2 3" key="1">
    <citation type="submission" date="2019-03" db="EMBL/GenBank/DDBJ databases">
        <title>First draft genome of Liparis tanakae, snailfish: a comprehensive survey of snailfish specific genes.</title>
        <authorList>
            <person name="Kim W."/>
            <person name="Song I."/>
            <person name="Jeong J.-H."/>
            <person name="Kim D."/>
            <person name="Kim S."/>
            <person name="Ryu S."/>
            <person name="Song J.Y."/>
            <person name="Lee S.K."/>
        </authorList>
    </citation>
    <scope>NUCLEOTIDE SEQUENCE [LARGE SCALE GENOMIC DNA]</scope>
    <source>
        <tissue evidence="2">Muscle</tissue>
    </source>
</reference>
<gene>
    <name evidence="2" type="ORF">EYF80_027815</name>
</gene>
<feature type="region of interest" description="Disordered" evidence="1">
    <location>
        <begin position="103"/>
        <end position="157"/>
    </location>
</feature>
<dbReference type="EMBL" id="SRLO01000304">
    <property type="protein sequence ID" value="TNN61980.1"/>
    <property type="molecule type" value="Genomic_DNA"/>
</dbReference>
<name>A0A4Z2H8Y2_9TELE</name>
<evidence type="ECO:0000256" key="1">
    <source>
        <dbReference type="SAM" id="MobiDB-lite"/>
    </source>
</evidence>
<sequence length="157" mass="17440">MKTRKNSFKQLVSGHLISRHLTLQQVHGLGDAAREIHQRVGRVPPVQTLVAAIHPGRKRKTSWLSTVGRRSSITTSTHSPKRQKRKWKIPAYDSGFSVSHSCSFQSGMTWKGGTGRKGMEEEEQRAVHVKVCVEEEEEEEEEEPEEGEGGGGGGGKR</sequence>
<evidence type="ECO:0000313" key="3">
    <source>
        <dbReference type="Proteomes" id="UP000314294"/>
    </source>
</evidence>
<keyword evidence="3" id="KW-1185">Reference proteome</keyword>
<evidence type="ECO:0000313" key="2">
    <source>
        <dbReference type="EMBL" id="TNN61980.1"/>
    </source>
</evidence>
<comment type="caution">
    <text evidence="2">The sequence shown here is derived from an EMBL/GenBank/DDBJ whole genome shotgun (WGS) entry which is preliminary data.</text>
</comment>
<accession>A0A4Z2H8Y2</accession>
<protein>
    <submittedName>
        <fullName evidence="2">Uncharacterized protein</fullName>
    </submittedName>
</protein>
<feature type="compositionally biased region" description="Polar residues" evidence="1">
    <location>
        <begin position="62"/>
        <end position="78"/>
    </location>
</feature>
<organism evidence="2 3">
    <name type="scientific">Liparis tanakae</name>
    <name type="common">Tanaka's snailfish</name>
    <dbReference type="NCBI Taxonomy" id="230148"/>
    <lineage>
        <taxon>Eukaryota</taxon>
        <taxon>Metazoa</taxon>
        <taxon>Chordata</taxon>
        <taxon>Craniata</taxon>
        <taxon>Vertebrata</taxon>
        <taxon>Euteleostomi</taxon>
        <taxon>Actinopterygii</taxon>
        <taxon>Neopterygii</taxon>
        <taxon>Teleostei</taxon>
        <taxon>Neoteleostei</taxon>
        <taxon>Acanthomorphata</taxon>
        <taxon>Eupercaria</taxon>
        <taxon>Perciformes</taxon>
        <taxon>Cottioidei</taxon>
        <taxon>Cottales</taxon>
        <taxon>Liparidae</taxon>
        <taxon>Liparis</taxon>
    </lineage>
</organism>
<proteinExistence type="predicted"/>